<keyword evidence="1" id="KW-0472">Membrane</keyword>
<feature type="transmembrane region" description="Helical" evidence="1">
    <location>
        <begin position="115"/>
        <end position="133"/>
    </location>
</feature>
<evidence type="ECO:0000313" key="3">
    <source>
        <dbReference type="Proteomes" id="UP000886805"/>
    </source>
</evidence>
<feature type="transmembrane region" description="Helical" evidence="1">
    <location>
        <begin position="9"/>
        <end position="27"/>
    </location>
</feature>
<feature type="transmembrane region" description="Helical" evidence="1">
    <location>
        <begin position="344"/>
        <end position="365"/>
    </location>
</feature>
<dbReference type="PANTHER" id="PTHR38454:SF1">
    <property type="entry name" value="INTEGRAL MEMBRANE PROTEIN"/>
    <property type="match status" value="1"/>
</dbReference>
<feature type="transmembrane region" description="Helical" evidence="1">
    <location>
        <begin position="153"/>
        <end position="171"/>
    </location>
</feature>
<reference evidence="2" key="2">
    <citation type="submission" date="2021-04" db="EMBL/GenBank/DDBJ databases">
        <authorList>
            <person name="Gilroy R."/>
        </authorList>
    </citation>
    <scope>NUCLEOTIDE SEQUENCE</scope>
    <source>
        <strain evidence="2">ChiSxjej3B15-1167</strain>
    </source>
</reference>
<gene>
    <name evidence="2" type="ORF">H9849_10090</name>
</gene>
<comment type="caution">
    <text evidence="2">The sequence shown here is derived from an EMBL/GenBank/DDBJ whole genome shotgun (WGS) entry which is preliminary data.</text>
</comment>
<evidence type="ECO:0000313" key="2">
    <source>
        <dbReference type="EMBL" id="HIX73359.1"/>
    </source>
</evidence>
<accession>A0A9D1X5N2</accession>
<feature type="transmembrane region" description="Helical" evidence="1">
    <location>
        <begin position="371"/>
        <end position="390"/>
    </location>
</feature>
<reference evidence="2" key="1">
    <citation type="journal article" date="2021" name="PeerJ">
        <title>Extensive microbial diversity within the chicken gut microbiome revealed by metagenomics and culture.</title>
        <authorList>
            <person name="Gilroy R."/>
            <person name="Ravi A."/>
            <person name="Getino M."/>
            <person name="Pursley I."/>
            <person name="Horton D.L."/>
            <person name="Alikhan N.F."/>
            <person name="Baker D."/>
            <person name="Gharbi K."/>
            <person name="Hall N."/>
            <person name="Watson M."/>
            <person name="Adriaenssens E.M."/>
            <person name="Foster-Nyarko E."/>
            <person name="Jarju S."/>
            <person name="Secka A."/>
            <person name="Antonio M."/>
            <person name="Oren A."/>
            <person name="Chaudhuri R.R."/>
            <person name="La Ragione R."/>
            <person name="Hildebrand F."/>
            <person name="Pallen M.J."/>
        </authorList>
    </citation>
    <scope>NUCLEOTIDE SEQUENCE</scope>
    <source>
        <strain evidence="2">ChiSxjej3B15-1167</strain>
    </source>
</reference>
<feature type="transmembrane region" description="Helical" evidence="1">
    <location>
        <begin position="254"/>
        <end position="277"/>
    </location>
</feature>
<dbReference type="EMBL" id="DXEQ01000307">
    <property type="protein sequence ID" value="HIX73359.1"/>
    <property type="molecule type" value="Genomic_DNA"/>
</dbReference>
<dbReference type="AlphaFoldDB" id="A0A9D1X5N2"/>
<feature type="transmembrane region" description="Helical" evidence="1">
    <location>
        <begin position="449"/>
        <end position="470"/>
    </location>
</feature>
<feature type="transmembrane region" description="Helical" evidence="1">
    <location>
        <begin position="397"/>
        <end position="412"/>
    </location>
</feature>
<keyword evidence="1" id="KW-0812">Transmembrane</keyword>
<feature type="transmembrane region" description="Helical" evidence="1">
    <location>
        <begin position="418"/>
        <end position="442"/>
    </location>
</feature>
<proteinExistence type="predicted"/>
<name>A0A9D1X5N2_9FIRM</name>
<evidence type="ECO:0000256" key="1">
    <source>
        <dbReference type="SAM" id="Phobius"/>
    </source>
</evidence>
<dbReference type="PANTHER" id="PTHR38454">
    <property type="entry name" value="INTEGRAL MEMBRANE PROTEIN-RELATED"/>
    <property type="match status" value="1"/>
</dbReference>
<organism evidence="2 3">
    <name type="scientific">Candidatus Anaerobutyricum stercoripullorum</name>
    <dbReference type="NCBI Taxonomy" id="2838456"/>
    <lineage>
        <taxon>Bacteria</taxon>
        <taxon>Bacillati</taxon>
        <taxon>Bacillota</taxon>
        <taxon>Clostridia</taxon>
        <taxon>Lachnospirales</taxon>
        <taxon>Lachnospiraceae</taxon>
        <taxon>Anaerobutyricum</taxon>
    </lineage>
</organism>
<dbReference type="Pfam" id="PF09586">
    <property type="entry name" value="YfhO"/>
    <property type="match status" value="1"/>
</dbReference>
<feature type="transmembrane region" description="Helical" evidence="1">
    <location>
        <begin position="884"/>
        <end position="904"/>
    </location>
</feature>
<feature type="transmembrane region" description="Helical" evidence="1">
    <location>
        <begin position="178"/>
        <end position="197"/>
    </location>
</feature>
<keyword evidence="1" id="KW-1133">Transmembrane helix</keyword>
<protein>
    <submittedName>
        <fullName evidence="2">YfhO family protein</fullName>
    </submittedName>
</protein>
<feature type="transmembrane region" description="Helical" evidence="1">
    <location>
        <begin position="203"/>
        <end position="233"/>
    </location>
</feature>
<dbReference type="Proteomes" id="UP000886805">
    <property type="component" value="Unassembled WGS sequence"/>
</dbReference>
<dbReference type="InterPro" id="IPR018580">
    <property type="entry name" value="Uncharacterised_YfhO"/>
</dbReference>
<sequence length="916" mass="104297">MKKKTRGNLLYIGIYTVIFFLICMIVFEPFWSTGCSFVWKVDGWSQHYKALQFYSNWLQDIARNLLENHRLAIPLWSQCIGFGNDIVTILHYYVIGDPLCLLSAFAPDKYMVNCYDVLMILRIYLAGLAFYAFCRCRGIGGEAESRADWIRSTAGLLAATCMYLFAGYIFVMGLRHPYFINPMIYLPLMLIGLEKIFQGRSPALFIFMVMLSAVSNFYFFYIIGCNVIVYAVVRLLVRYGIREGKQVIVKLLQTAGYAVVGICLSGIMLIPVIRLFLQAERTATSGGIQLFYESEFYENLPALFFTSIEGGTHHTLMGYSFIAFLCVIVLFLKRKRHTDRKVMFLVLTAVICLPLAGKVFHGFAYASNRWIFGYALLVAFIVAGEWDSLFSLGKKKLAVLALLSAMLTFYLWKKEEFMPGAVFVSIIALLFGTLLVLALFRLDREKRYVWLQSLLVFALVIVSVCVNGFYCFAPQGYNRAASFKTKEEARNYLDAPTDIAVKNVVGEDIGYARYSAPFELIERNSTLKSGLMSTHFYWSLAEKWPSHLFSELGLPNKTDHMYRELDSRTVIDTLTGVKYYVVRTGDTGYLPYGYVEKGSCQVDTEEGPESYTVYENTCALPIGYTYDSYMDRTSYEKLDEQDRERAMLDSVLLETDLPDYVKSEPAERSQELPFTVAEEKNVETEGNTFRVKKKGGKVTLRLQNRIAGSETAVLIKGLHFQAKKRARQLDLIFSEKAEGKPKVRKRLIYLTPNHVRYVGREDFFVNLGYSESGCEEITIRFPRKGRYSMDELTVFGLPLDGYEEAVSERKENVLEHMEIGTNRITGQISLEKSKILFLSIPYSEGWTARVDGKKTQVLRANTMFMALPLSEGSHEITLTYRTPWMNLGAGVSAFGILCCVAIVIMRKRGRQDQEAV</sequence>
<feature type="transmembrane region" description="Helical" evidence="1">
    <location>
        <begin position="316"/>
        <end position="332"/>
    </location>
</feature>